<dbReference type="PANTHER" id="PTHR47178:SF5">
    <property type="entry name" value="FAD-BINDING DOMAIN-CONTAINING PROTEIN"/>
    <property type="match status" value="1"/>
</dbReference>
<protein>
    <submittedName>
        <fullName evidence="6">FAD-dependent monooxygenase</fullName>
    </submittedName>
</protein>
<feature type="domain" description="FAD-binding" evidence="5">
    <location>
        <begin position="300"/>
        <end position="367"/>
    </location>
</feature>
<dbReference type="InterPro" id="IPR002938">
    <property type="entry name" value="FAD-bd"/>
</dbReference>
<evidence type="ECO:0000256" key="1">
    <source>
        <dbReference type="ARBA" id="ARBA00022630"/>
    </source>
</evidence>
<dbReference type="Gene3D" id="3.50.50.60">
    <property type="entry name" value="FAD/NAD(P)-binding domain"/>
    <property type="match status" value="1"/>
</dbReference>
<evidence type="ECO:0000256" key="4">
    <source>
        <dbReference type="ARBA" id="ARBA00023033"/>
    </source>
</evidence>
<evidence type="ECO:0000256" key="2">
    <source>
        <dbReference type="ARBA" id="ARBA00022827"/>
    </source>
</evidence>
<dbReference type="EMBL" id="CP051204">
    <property type="protein sequence ID" value="QJB37941.1"/>
    <property type="molecule type" value="Genomic_DNA"/>
</dbReference>
<keyword evidence="7" id="KW-1185">Reference proteome</keyword>
<organism evidence="6 7">
    <name type="scientific">Chitinophaga oryzae</name>
    <dbReference type="NCBI Taxonomy" id="2725414"/>
    <lineage>
        <taxon>Bacteria</taxon>
        <taxon>Pseudomonadati</taxon>
        <taxon>Bacteroidota</taxon>
        <taxon>Chitinophagia</taxon>
        <taxon>Chitinophagales</taxon>
        <taxon>Chitinophagaceae</taxon>
        <taxon>Chitinophaga</taxon>
    </lineage>
</organism>
<keyword evidence="3" id="KW-0560">Oxidoreductase</keyword>
<reference evidence="6 7" key="2">
    <citation type="submission" date="2020-09" db="EMBL/GenBank/DDBJ databases">
        <authorList>
            <person name="Kittiwongwattana C."/>
        </authorList>
    </citation>
    <scope>NUCLEOTIDE SEQUENCE [LARGE SCALE GENOMIC DNA]</scope>
    <source>
        <strain evidence="6 7">1303</strain>
    </source>
</reference>
<dbReference type="RefSeq" id="WP_168860370.1">
    <property type="nucleotide sequence ID" value="NZ_CP051204.2"/>
</dbReference>
<sequence>MKVIIAGAGLGGLCLAQGLSKAGIGFEVYERDAAFDSRTQGYRIRIDHSGQQALAACLPSDLYNAFENTAALPAPVYTLDTRMQTMEDKWVDQWIRDEREIPADLKADRHTLRRVLMQGIEDHVHFGKELTAYSEQPDQTIQCLFADGETATADVLVIANGAASTLVAGCFPGTSLHDTGDICIYGKAPWNGELQQLLREGTNVIFGENIAGIIDVMQFNRTTRSSVMPPEDYLYWALIGQRSSFGLQPGQSLRLSVPQLQEAVAQATSTFPDALSPLFTGAAVTAGAIVPVRHSVQGGRSQQVRVTVSGDAIHTMSPAAGLGANTALRDAAALAAHLKKSADGHLPLMETLLNYEQEMLSYSAAAISASKKGSALLYNSGDNP</sequence>
<dbReference type="PANTHER" id="PTHR47178">
    <property type="entry name" value="MONOOXYGENASE, FAD-BINDING"/>
    <property type="match status" value="1"/>
</dbReference>
<evidence type="ECO:0000313" key="6">
    <source>
        <dbReference type="EMBL" id="QJB37941.1"/>
    </source>
</evidence>
<keyword evidence="1" id="KW-0285">Flavoprotein</keyword>
<gene>
    <name evidence="6" type="ORF">HF324_08810</name>
</gene>
<dbReference type="SUPFAM" id="SSF51905">
    <property type="entry name" value="FAD/NAD(P)-binding domain"/>
    <property type="match status" value="1"/>
</dbReference>
<reference evidence="7" key="1">
    <citation type="submission" date="2020-04" db="EMBL/GenBank/DDBJ databases">
        <authorList>
            <person name="Kittiwongwattana C."/>
        </authorList>
    </citation>
    <scope>NUCLEOTIDE SEQUENCE [LARGE SCALE GENOMIC DNA]</scope>
    <source>
        <strain evidence="7">1303</strain>
    </source>
</reference>
<dbReference type="Pfam" id="PF01494">
    <property type="entry name" value="FAD_binding_3"/>
    <property type="match status" value="1"/>
</dbReference>
<keyword evidence="4 6" id="KW-0503">Monooxygenase</keyword>
<keyword evidence="2" id="KW-0274">FAD</keyword>
<proteinExistence type="predicted"/>
<dbReference type="Proteomes" id="UP000503144">
    <property type="component" value="Chromosome"/>
</dbReference>
<dbReference type="GO" id="GO:0004497">
    <property type="term" value="F:monooxygenase activity"/>
    <property type="evidence" value="ECO:0007669"/>
    <property type="project" value="UniProtKB-KW"/>
</dbReference>
<accession>A0ABX6LD00</accession>
<dbReference type="PRINTS" id="PR00420">
    <property type="entry name" value="RNGMNOXGNASE"/>
</dbReference>
<dbReference type="InterPro" id="IPR036188">
    <property type="entry name" value="FAD/NAD-bd_sf"/>
</dbReference>
<evidence type="ECO:0000259" key="5">
    <source>
        <dbReference type="Pfam" id="PF01494"/>
    </source>
</evidence>
<evidence type="ECO:0000313" key="7">
    <source>
        <dbReference type="Proteomes" id="UP000503144"/>
    </source>
</evidence>
<name>A0ABX6LD00_9BACT</name>
<evidence type="ECO:0000256" key="3">
    <source>
        <dbReference type="ARBA" id="ARBA00023002"/>
    </source>
</evidence>